<feature type="transmembrane region" description="Helical" evidence="8">
    <location>
        <begin position="6"/>
        <end position="24"/>
    </location>
</feature>
<keyword evidence="6 8" id="KW-0472">Membrane</keyword>
<dbReference type="GO" id="GO:0016872">
    <property type="term" value="F:intramolecular lyase activity"/>
    <property type="evidence" value="ECO:0007669"/>
    <property type="project" value="InterPro"/>
</dbReference>
<feature type="transmembrane region" description="Helical" evidence="8">
    <location>
        <begin position="133"/>
        <end position="150"/>
    </location>
</feature>
<sequence>MDTHYLYLAINIGSVFVPFLASFYPKHAFYKHWKSYFIANSIVALFFIVWDMLFTHIGVWGFNYKYLLGIKIYNLPIEEIMFFFFIPYSSAFIWYSMLYLVKKCPLENYHKAITTFLLGFSFVVAIINYERFYTFYTSLFFFIFLAVIYWKKVNMGYIYFGYIITLLPFLIVNGILTGSWIDEPVVWYNNNENLGKRIATIPVEDAFYGFVMVAATIVLFQSIEKKPLLAR</sequence>
<evidence type="ECO:0000256" key="8">
    <source>
        <dbReference type="SAM" id="Phobius"/>
    </source>
</evidence>
<evidence type="ECO:0000256" key="7">
    <source>
        <dbReference type="ARBA" id="ARBA00023235"/>
    </source>
</evidence>
<evidence type="ECO:0000256" key="2">
    <source>
        <dbReference type="ARBA" id="ARBA00004829"/>
    </source>
</evidence>
<dbReference type="GO" id="GO:0045436">
    <property type="term" value="F:lycopene beta cyclase activity"/>
    <property type="evidence" value="ECO:0007669"/>
    <property type="project" value="UniProtKB-ARBA"/>
</dbReference>
<evidence type="ECO:0000256" key="4">
    <source>
        <dbReference type="ARBA" id="ARBA00022746"/>
    </source>
</evidence>
<organism evidence="10 11">
    <name type="scientific">Flavobacterium croceum DSM 17960</name>
    <dbReference type="NCBI Taxonomy" id="1121886"/>
    <lineage>
        <taxon>Bacteria</taxon>
        <taxon>Pseudomonadati</taxon>
        <taxon>Bacteroidota</taxon>
        <taxon>Flavobacteriia</taxon>
        <taxon>Flavobacteriales</taxon>
        <taxon>Flavobacteriaceae</taxon>
        <taxon>Flavobacterium</taxon>
    </lineage>
</organism>
<feature type="transmembrane region" description="Helical" evidence="8">
    <location>
        <begin position="36"/>
        <end position="60"/>
    </location>
</feature>
<evidence type="ECO:0000313" key="11">
    <source>
        <dbReference type="Proteomes" id="UP000237056"/>
    </source>
</evidence>
<accession>A0A2S4N9F3</accession>
<evidence type="ECO:0000313" key="10">
    <source>
        <dbReference type="EMBL" id="POS02310.1"/>
    </source>
</evidence>
<keyword evidence="7" id="KW-0413">Isomerase</keyword>
<protein>
    <submittedName>
        <fullName evidence="10">Lycopene cyclase domain-containing protein</fullName>
    </submittedName>
</protein>
<dbReference type="InterPro" id="IPR017825">
    <property type="entry name" value="Lycopene_cyclase_dom"/>
</dbReference>
<evidence type="ECO:0000256" key="5">
    <source>
        <dbReference type="ARBA" id="ARBA00022989"/>
    </source>
</evidence>
<proteinExistence type="predicted"/>
<gene>
    <name evidence="10" type="ORF">Q361_10429</name>
</gene>
<dbReference type="EMBL" id="PQNY01000004">
    <property type="protein sequence ID" value="POS02310.1"/>
    <property type="molecule type" value="Genomic_DNA"/>
</dbReference>
<keyword evidence="11" id="KW-1185">Reference proteome</keyword>
<feature type="transmembrane region" description="Helical" evidence="8">
    <location>
        <begin position="108"/>
        <end position="127"/>
    </location>
</feature>
<comment type="pathway">
    <text evidence="2">Carotenoid biosynthesis.</text>
</comment>
<dbReference type="RefSeq" id="WP_103725377.1">
    <property type="nucleotide sequence ID" value="NZ_PQNY01000004.1"/>
</dbReference>
<dbReference type="GO" id="GO:0016117">
    <property type="term" value="P:carotenoid biosynthetic process"/>
    <property type="evidence" value="ECO:0007669"/>
    <property type="project" value="UniProtKB-KW"/>
</dbReference>
<feature type="domain" description="Lycopene cyclase" evidence="9">
    <location>
        <begin position="131"/>
        <end position="221"/>
    </location>
</feature>
<feature type="transmembrane region" description="Helical" evidence="8">
    <location>
        <begin position="80"/>
        <end position="101"/>
    </location>
</feature>
<dbReference type="GO" id="GO:0016020">
    <property type="term" value="C:membrane"/>
    <property type="evidence" value="ECO:0007669"/>
    <property type="project" value="UniProtKB-SubCell"/>
</dbReference>
<feature type="domain" description="Lycopene cyclase" evidence="9">
    <location>
        <begin position="4"/>
        <end position="93"/>
    </location>
</feature>
<dbReference type="Pfam" id="PF18916">
    <property type="entry name" value="Lycopene_cyc"/>
    <property type="match status" value="2"/>
</dbReference>
<dbReference type="NCBIfam" id="TIGR03462">
    <property type="entry name" value="CarR_dom_SF"/>
    <property type="match status" value="1"/>
</dbReference>
<keyword evidence="4" id="KW-0125">Carotenoid biosynthesis</keyword>
<evidence type="ECO:0000256" key="1">
    <source>
        <dbReference type="ARBA" id="ARBA00004141"/>
    </source>
</evidence>
<keyword evidence="5 8" id="KW-1133">Transmembrane helix</keyword>
<feature type="transmembrane region" description="Helical" evidence="8">
    <location>
        <begin position="206"/>
        <end position="223"/>
    </location>
</feature>
<evidence type="ECO:0000259" key="9">
    <source>
        <dbReference type="Pfam" id="PF18916"/>
    </source>
</evidence>
<keyword evidence="3 8" id="KW-0812">Transmembrane</keyword>
<comment type="subcellular location">
    <subcellularLocation>
        <location evidence="1">Membrane</location>
        <topology evidence="1">Multi-pass membrane protein</topology>
    </subcellularLocation>
</comment>
<dbReference type="Proteomes" id="UP000237056">
    <property type="component" value="Unassembled WGS sequence"/>
</dbReference>
<reference evidence="10 11" key="1">
    <citation type="submission" date="2018-01" db="EMBL/GenBank/DDBJ databases">
        <title>Genomic Encyclopedia of Type Strains, Phase I: the one thousand microbial genomes (KMG-I) project.</title>
        <authorList>
            <person name="Goeker M."/>
        </authorList>
    </citation>
    <scope>NUCLEOTIDE SEQUENCE [LARGE SCALE GENOMIC DNA]</scope>
    <source>
        <strain evidence="10 11">DSM 17960</strain>
    </source>
</reference>
<comment type="caution">
    <text evidence="10">The sequence shown here is derived from an EMBL/GenBank/DDBJ whole genome shotgun (WGS) entry which is preliminary data.</text>
</comment>
<dbReference type="AlphaFoldDB" id="A0A2S4N9F3"/>
<evidence type="ECO:0000256" key="3">
    <source>
        <dbReference type="ARBA" id="ARBA00022692"/>
    </source>
</evidence>
<dbReference type="OrthoDB" id="5195186at2"/>
<feature type="transmembrane region" description="Helical" evidence="8">
    <location>
        <begin position="157"/>
        <end position="181"/>
    </location>
</feature>
<evidence type="ECO:0000256" key="6">
    <source>
        <dbReference type="ARBA" id="ARBA00023136"/>
    </source>
</evidence>
<name>A0A2S4N9F3_9FLAO</name>